<dbReference type="PANTHER" id="PTHR31438">
    <property type="entry name" value="LYSINE N-ACYLTRANSFERASE C17G9.06C-RELATED"/>
    <property type="match status" value="1"/>
</dbReference>
<organism evidence="6 7">
    <name type="scientific">Xylanimonas cellulosilytica (strain DSM 15894 / JCM 12276 / CECT 5975 / KCTC 9989 / LMG 20990 / NBRC 107835 / XIL07)</name>
    <dbReference type="NCBI Taxonomy" id="446471"/>
    <lineage>
        <taxon>Bacteria</taxon>
        <taxon>Bacillati</taxon>
        <taxon>Actinomycetota</taxon>
        <taxon>Actinomycetes</taxon>
        <taxon>Micrococcales</taxon>
        <taxon>Promicromonosporaceae</taxon>
        <taxon>Xylanimonas</taxon>
    </lineage>
</organism>
<dbReference type="GO" id="GO:0016410">
    <property type="term" value="F:N-acyltransferase activity"/>
    <property type="evidence" value="ECO:0007669"/>
    <property type="project" value="TreeGrafter"/>
</dbReference>
<dbReference type="RefSeq" id="WP_012878561.1">
    <property type="nucleotide sequence ID" value="NC_013530.1"/>
</dbReference>
<protein>
    <recommendedName>
        <fullName evidence="3">Lysine N-acyltransferase MbtK</fullName>
    </recommendedName>
    <alternativeName>
        <fullName evidence="4">Mycobactin synthase protein K</fullName>
    </alternativeName>
</protein>
<proteinExistence type="predicted"/>
<dbReference type="SUPFAM" id="SSF55729">
    <property type="entry name" value="Acyl-CoA N-acyltransferases (Nat)"/>
    <property type="match status" value="1"/>
</dbReference>
<reference evidence="7" key="1">
    <citation type="submission" date="2009-11" db="EMBL/GenBank/DDBJ databases">
        <title>The complete chromosome of Xylanimonas cellulosilytica DSM 15894.</title>
        <authorList>
            <consortium name="US DOE Joint Genome Institute (JGI-PGF)"/>
            <person name="Lucas S."/>
            <person name="Copeland A."/>
            <person name="Lapidus A."/>
            <person name="Glavina del Rio T."/>
            <person name="Dalin E."/>
            <person name="Tice H."/>
            <person name="Bruce D."/>
            <person name="Goodwin L."/>
            <person name="Pitluck S."/>
            <person name="Kyrpides N."/>
            <person name="Mavromatis K."/>
            <person name="Ivanova N."/>
            <person name="Mikhailova N."/>
            <person name="Foster B."/>
            <person name="Clum A."/>
            <person name="Brettin T."/>
            <person name="Detter J.C."/>
            <person name="Han C."/>
            <person name="Larimer F."/>
            <person name="Land M."/>
            <person name="Hauser L."/>
            <person name="Markowitz V."/>
            <person name="Cheng J.F."/>
            <person name="Hugenholtz P."/>
            <person name="Woyke T."/>
            <person name="Wu D."/>
            <person name="Gehrich-Schroeter G."/>
            <person name="Schneider S."/>
            <person name="Pukall S.R."/>
            <person name="Klenk H.P."/>
            <person name="Eisen J.A."/>
        </authorList>
    </citation>
    <scope>NUCLEOTIDE SEQUENCE [LARGE SCALE GENOMIC DNA]</scope>
    <source>
        <strain evidence="7">DSM 15894 / CECT 5975 / LMG 20990 / XIL07</strain>
    </source>
</reference>
<evidence type="ECO:0000313" key="7">
    <source>
        <dbReference type="Proteomes" id="UP000002255"/>
    </source>
</evidence>
<evidence type="ECO:0000256" key="2">
    <source>
        <dbReference type="ARBA" id="ARBA00005102"/>
    </source>
</evidence>
<dbReference type="Gene3D" id="3.40.630.30">
    <property type="match status" value="1"/>
</dbReference>
<dbReference type="InterPro" id="IPR016181">
    <property type="entry name" value="Acyl_CoA_acyltransferase"/>
</dbReference>
<feature type="domain" description="Acyltransferase MbtK/IucB-like conserved" evidence="5">
    <location>
        <begin position="44"/>
        <end position="92"/>
    </location>
</feature>
<dbReference type="UniPathway" id="UPA00011"/>
<evidence type="ECO:0000256" key="3">
    <source>
        <dbReference type="ARBA" id="ARBA00020586"/>
    </source>
</evidence>
<evidence type="ECO:0000256" key="4">
    <source>
        <dbReference type="ARBA" id="ARBA00031122"/>
    </source>
</evidence>
<evidence type="ECO:0000259" key="5">
    <source>
        <dbReference type="SMART" id="SM01006"/>
    </source>
</evidence>
<dbReference type="AlphaFoldDB" id="D1BSX7"/>
<evidence type="ECO:0000256" key="1">
    <source>
        <dbReference type="ARBA" id="ARBA00003818"/>
    </source>
</evidence>
<dbReference type="GO" id="GO:0019290">
    <property type="term" value="P:siderophore biosynthetic process"/>
    <property type="evidence" value="ECO:0007669"/>
    <property type="project" value="InterPro"/>
</dbReference>
<evidence type="ECO:0000313" key="6">
    <source>
        <dbReference type="EMBL" id="ACZ30819.1"/>
    </source>
</evidence>
<reference evidence="6 7" key="2">
    <citation type="journal article" date="2010" name="Stand. Genomic Sci.">
        <title>Complete genome sequence of Xylanimonas cellulosilytica type strain (XIL07).</title>
        <authorList>
            <person name="Foster B."/>
            <person name="Pukall R."/>
            <person name="Abt B."/>
            <person name="Nolan M."/>
            <person name="Glavina Del Rio T."/>
            <person name="Chen F."/>
            <person name="Lucas S."/>
            <person name="Tice H."/>
            <person name="Pitluck S."/>
            <person name="Cheng J.-F."/>
            <person name="Chertkov O."/>
            <person name="Brettin T."/>
            <person name="Han C."/>
            <person name="Detter J.C."/>
            <person name="Bruce D."/>
            <person name="Goodwin L."/>
            <person name="Ivanova N."/>
            <person name="Mavromatis K."/>
            <person name="Pati A."/>
            <person name="Mikhailova N."/>
            <person name="Chen A."/>
            <person name="Palaniappan K."/>
            <person name="Land M."/>
            <person name="Hauser L."/>
            <person name="Chang Y.-J."/>
            <person name="Jeffries C.D."/>
            <person name="Chain P."/>
            <person name="Rohde M."/>
            <person name="Goeker M."/>
            <person name="Bristow J."/>
            <person name="Eisen J.A."/>
            <person name="Markowitz V."/>
            <person name="Hugenholtz P."/>
            <person name="Kyrpides N.C."/>
            <person name="Klenk H.-P."/>
            <person name="Lapidus A."/>
        </authorList>
    </citation>
    <scope>NUCLEOTIDE SEQUENCE [LARGE SCALE GENOMIC DNA]</scope>
    <source>
        <strain evidence="7">DSM 15894 / CECT 5975 / LMG 20990 / XIL07</strain>
    </source>
</reference>
<dbReference type="InterPro" id="IPR019432">
    <property type="entry name" value="Acyltransferase_MbtK/IucB-like"/>
</dbReference>
<comment type="pathway">
    <text evidence="2">Siderophore biosynthesis; mycobactin biosynthesis.</text>
</comment>
<comment type="function">
    <text evidence="1">Acyltransferase required for the direct transfer of medium- to long-chain fatty acyl moieties from a carrier protein (MbtL) on to the epsilon-amino group of lysine residue in the mycobactin core.</text>
</comment>
<dbReference type="SMART" id="SM01006">
    <property type="entry name" value="AlcB"/>
    <property type="match status" value="1"/>
</dbReference>
<gene>
    <name evidence="6" type="ordered locus">Xcel_1799</name>
</gene>
<dbReference type="eggNOG" id="COG1670">
    <property type="taxonomic scope" value="Bacteria"/>
</dbReference>
<dbReference type="STRING" id="446471.Xcel_1799"/>
<dbReference type="KEGG" id="xce:Xcel_1799"/>
<name>D1BSX7_XYLCX</name>
<sequence length="223" mass="23679">MTAEPLTAATPLPVAEPALLLTGPRGATVARLDLPDAAGALTLHMLDPVADLDVIHAWVVEPRARFWGLGHLSRDELRETYEFVESVPSHHAYLLRWDGAPVALVQAYDPADDPVGEAYPVRAGDVGAHFFLGGRGPRGVPVWAGVGPAILLALFTPPAARRLVVEPDVRNQAAVARVAALGFTLGPQVRVGEKTARLATLDREQALARSRALLDALAPQVKG</sequence>
<keyword evidence="7" id="KW-1185">Reference proteome</keyword>
<dbReference type="Proteomes" id="UP000002255">
    <property type="component" value="Chromosome"/>
</dbReference>
<dbReference type="HOGENOM" id="CLU_039848_5_0_11"/>
<accession>D1BSX7</accession>
<dbReference type="PANTHER" id="PTHR31438:SF1">
    <property type="entry name" value="LYSINE N-ACYLTRANSFERASE C17G9.06C-RELATED"/>
    <property type="match status" value="1"/>
</dbReference>
<dbReference type="EMBL" id="CP001821">
    <property type="protein sequence ID" value="ACZ30819.1"/>
    <property type="molecule type" value="Genomic_DNA"/>
</dbReference>
<dbReference type="OrthoDB" id="5177616at2"/>
<dbReference type="Pfam" id="PF13523">
    <property type="entry name" value="Acetyltransf_8"/>
    <property type="match status" value="1"/>
</dbReference>